<name>A0A1M7UDY3_9BRAD</name>
<sequence length="153" mass="16908">MRIEDRFSIAAPRDRVWQAIRSPDIVASCLPGCHDVEVISPTNYKARIRVQLGPIKADFAIDIDVISEIEFEEVRSRSRGEEGGRASSLSSENVLRLTALDAETTELHYSSEVAVVGRLGKFGLGVMKKKAESLGHDFAVAFRQKIEHAAVDK</sequence>
<evidence type="ECO:0000313" key="1">
    <source>
        <dbReference type="EMBL" id="SHN81158.1"/>
    </source>
</evidence>
<dbReference type="PANTHER" id="PTHR38588">
    <property type="entry name" value="BLL0334 PROTEIN"/>
    <property type="match status" value="1"/>
</dbReference>
<dbReference type="EMBL" id="LT670849">
    <property type="protein sequence ID" value="SHN81158.1"/>
    <property type="molecule type" value="Genomic_DNA"/>
</dbReference>
<gene>
    <name evidence="1" type="ORF">SAMN05444170_4635</name>
</gene>
<dbReference type="InterPro" id="IPR023393">
    <property type="entry name" value="START-like_dom_sf"/>
</dbReference>
<dbReference type="SUPFAM" id="SSF55961">
    <property type="entry name" value="Bet v1-like"/>
    <property type="match status" value="1"/>
</dbReference>
<accession>A0A1M7UDY3</accession>
<keyword evidence="2" id="KW-1185">Reference proteome</keyword>
<protein>
    <submittedName>
        <fullName evidence="1">Carbon monoxide dehydrogenase subunit G</fullName>
    </submittedName>
</protein>
<reference evidence="2" key="1">
    <citation type="submission" date="2016-11" db="EMBL/GenBank/DDBJ databases">
        <authorList>
            <person name="Varghese N."/>
            <person name="Submissions S."/>
        </authorList>
    </citation>
    <scope>NUCLEOTIDE SEQUENCE [LARGE SCALE GENOMIC DNA]</scope>
    <source>
        <strain evidence="2">GAS401</strain>
    </source>
</reference>
<dbReference type="Gene3D" id="3.30.530.20">
    <property type="match status" value="1"/>
</dbReference>
<dbReference type="PANTHER" id="PTHR38588:SF1">
    <property type="entry name" value="BLL0334 PROTEIN"/>
    <property type="match status" value="1"/>
</dbReference>
<dbReference type="OrthoDB" id="9808623at2"/>
<dbReference type="AlphaFoldDB" id="A0A1M7UDY3"/>
<dbReference type="Pfam" id="PF06240">
    <property type="entry name" value="COXG"/>
    <property type="match status" value="1"/>
</dbReference>
<dbReference type="InterPro" id="IPR010419">
    <property type="entry name" value="CO_DH_gsu"/>
</dbReference>
<evidence type="ECO:0000313" key="2">
    <source>
        <dbReference type="Proteomes" id="UP000184096"/>
    </source>
</evidence>
<proteinExistence type="predicted"/>
<organism evidence="1 2">
    <name type="scientific">Bradyrhizobium erythrophlei</name>
    <dbReference type="NCBI Taxonomy" id="1437360"/>
    <lineage>
        <taxon>Bacteria</taxon>
        <taxon>Pseudomonadati</taxon>
        <taxon>Pseudomonadota</taxon>
        <taxon>Alphaproteobacteria</taxon>
        <taxon>Hyphomicrobiales</taxon>
        <taxon>Nitrobacteraceae</taxon>
        <taxon>Bradyrhizobium</taxon>
    </lineage>
</organism>
<dbReference type="RefSeq" id="WP_072821328.1">
    <property type="nucleotide sequence ID" value="NZ_LT670849.1"/>
</dbReference>
<dbReference type="Proteomes" id="UP000184096">
    <property type="component" value="Chromosome I"/>
</dbReference>